<protein>
    <submittedName>
        <fullName evidence="1">Uncharacterized protein</fullName>
    </submittedName>
</protein>
<name>A0A7T8HJU3_CALRO</name>
<gene>
    <name evidence="1" type="ORF">FKW44_012518</name>
</gene>
<dbReference type="EMBL" id="CP045897">
    <property type="protein sequence ID" value="QQP51232.1"/>
    <property type="molecule type" value="Genomic_DNA"/>
</dbReference>
<dbReference type="Proteomes" id="UP000595437">
    <property type="component" value="Chromosome 8"/>
</dbReference>
<reference evidence="2" key="1">
    <citation type="submission" date="2021-01" db="EMBL/GenBank/DDBJ databases">
        <title>Caligus Genome Assembly.</title>
        <authorList>
            <person name="Gallardo-Escarate C."/>
        </authorList>
    </citation>
    <scope>NUCLEOTIDE SEQUENCE [LARGE SCALE GENOMIC DNA]</scope>
</reference>
<organism evidence="1 2">
    <name type="scientific">Caligus rogercresseyi</name>
    <name type="common">Sea louse</name>
    <dbReference type="NCBI Taxonomy" id="217165"/>
    <lineage>
        <taxon>Eukaryota</taxon>
        <taxon>Metazoa</taxon>
        <taxon>Ecdysozoa</taxon>
        <taxon>Arthropoda</taxon>
        <taxon>Crustacea</taxon>
        <taxon>Multicrustacea</taxon>
        <taxon>Hexanauplia</taxon>
        <taxon>Copepoda</taxon>
        <taxon>Siphonostomatoida</taxon>
        <taxon>Caligidae</taxon>
        <taxon>Caligus</taxon>
    </lineage>
</organism>
<keyword evidence="2" id="KW-1185">Reference proteome</keyword>
<accession>A0A7T8HJU3</accession>
<sequence length="54" mass="6085">MAAWKASTFKFPTQGCPLHSTPGQKVEQRISGDLIIWAALLRSTWKEDGIRLRS</sequence>
<evidence type="ECO:0000313" key="1">
    <source>
        <dbReference type="EMBL" id="QQP51232.1"/>
    </source>
</evidence>
<proteinExistence type="predicted"/>
<evidence type="ECO:0000313" key="2">
    <source>
        <dbReference type="Proteomes" id="UP000595437"/>
    </source>
</evidence>
<dbReference type="AlphaFoldDB" id="A0A7T8HJU3"/>